<name>A0A1Y2HRF1_9FUNG</name>
<gene>
    <name evidence="1" type="ORF">BCR44DRAFT_1434047</name>
</gene>
<dbReference type="Proteomes" id="UP000193411">
    <property type="component" value="Unassembled WGS sequence"/>
</dbReference>
<dbReference type="EMBL" id="MCFL01000021">
    <property type="protein sequence ID" value="ORZ35712.1"/>
    <property type="molecule type" value="Genomic_DNA"/>
</dbReference>
<comment type="caution">
    <text evidence="1">The sequence shown here is derived from an EMBL/GenBank/DDBJ whole genome shotgun (WGS) entry which is preliminary data.</text>
</comment>
<evidence type="ECO:0000313" key="2">
    <source>
        <dbReference type="Proteomes" id="UP000193411"/>
    </source>
</evidence>
<evidence type="ECO:0000313" key="1">
    <source>
        <dbReference type="EMBL" id="ORZ35712.1"/>
    </source>
</evidence>
<keyword evidence="2" id="KW-1185">Reference proteome</keyword>
<proteinExistence type="predicted"/>
<organism evidence="1 2">
    <name type="scientific">Catenaria anguillulae PL171</name>
    <dbReference type="NCBI Taxonomy" id="765915"/>
    <lineage>
        <taxon>Eukaryota</taxon>
        <taxon>Fungi</taxon>
        <taxon>Fungi incertae sedis</taxon>
        <taxon>Blastocladiomycota</taxon>
        <taxon>Blastocladiomycetes</taxon>
        <taxon>Blastocladiales</taxon>
        <taxon>Catenariaceae</taxon>
        <taxon>Catenaria</taxon>
    </lineage>
</organism>
<reference evidence="1 2" key="1">
    <citation type="submission" date="2016-07" db="EMBL/GenBank/DDBJ databases">
        <title>Pervasive Adenine N6-methylation of Active Genes in Fungi.</title>
        <authorList>
            <consortium name="DOE Joint Genome Institute"/>
            <person name="Mondo S.J."/>
            <person name="Dannebaum R.O."/>
            <person name="Kuo R.C."/>
            <person name="Labutti K."/>
            <person name="Haridas S."/>
            <person name="Kuo A."/>
            <person name="Salamov A."/>
            <person name="Ahrendt S.R."/>
            <person name="Lipzen A."/>
            <person name="Sullivan W."/>
            <person name="Andreopoulos W.B."/>
            <person name="Clum A."/>
            <person name="Lindquist E."/>
            <person name="Daum C."/>
            <person name="Ramamoorthy G.K."/>
            <person name="Gryganskyi A."/>
            <person name="Culley D."/>
            <person name="Magnuson J.K."/>
            <person name="James T.Y."/>
            <person name="O'Malley M.A."/>
            <person name="Stajich J.E."/>
            <person name="Spatafora J.W."/>
            <person name="Visel A."/>
            <person name="Grigoriev I.V."/>
        </authorList>
    </citation>
    <scope>NUCLEOTIDE SEQUENCE [LARGE SCALE GENOMIC DNA]</scope>
    <source>
        <strain evidence="1 2">PL171</strain>
    </source>
</reference>
<sequence>MPQSKCRNSGCLQRIRAAGWIGGWVGVIADSVSSKGQAILSAMGGRFHQWRQTRGRVEHTTSMPDAFLGTRMVVSCPRYGSIARC</sequence>
<protein>
    <submittedName>
        <fullName evidence="1">Uncharacterized protein</fullName>
    </submittedName>
</protein>
<dbReference type="AlphaFoldDB" id="A0A1Y2HRF1"/>
<accession>A0A1Y2HRF1</accession>